<dbReference type="SUPFAM" id="SSF53474">
    <property type="entry name" value="alpha/beta-Hydrolases"/>
    <property type="match status" value="1"/>
</dbReference>
<dbReference type="Proteomes" id="UP000664169">
    <property type="component" value="Unassembled WGS sequence"/>
</dbReference>
<reference evidence="2" key="1">
    <citation type="submission" date="2021-03" db="EMBL/GenBank/DDBJ databases">
        <authorList>
            <person name="Tagirdzhanova G."/>
        </authorList>
    </citation>
    <scope>NUCLEOTIDE SEQUENCE</scope>
</reference>
<dbReference type="GO" id="GO:0016787">
    <property type="term" value="F:hydrolase activity"/>
    <property type="evidence" value="ECO:0007669"/>
    <property type="project" value="InterPro"/>
</dbReference>
<gene>
    <name evidence="2" type="ORF">GOMPHAMPRED_007606</name>
</gene>
<dbReference type="AlphaFoldDB" id="A0A8H3EVM1"/>
<protein>
    <recommendedName>
        <fullName evidence="1">Alpha/beta hydrolase fold-3 domain-containing protein</fullName>
    </recommendedName>
</protein>
<dbReference type="PANTHER" id="PTHR23024:SF210">
    <property type="entry name" value="ALPHA_BETA HYDROLASE FOLD-3 DOMAIN-CONTAINING PROTEIN"/>
    <property type="match status" value="1"/>
</dbReference>
<proteinExistence type="predicted"/>
<dbReference type="EMBL" id="CAJPDQ010000007">
    <property type="protein sequence ID" value="CAF9912239.1"/>
    <property type="molecule type" value="Genomic_DNA"/>
</dbReference>
<dbReference type="InterPro" id="IPR013094">
    <property type="entry name" value="AB_hydrolase_3"/>
</dbReference>
<feature type="domain" description="Alpha/beta hydrolase fold-3" evidence="1">
    <location>
        <begin position="98"/>
        <end position="173"/>
    </location>
</feature>
<organism evidence="2 3">
    <name type="scientific">Gomphillus americanus</name>
    <dbReference type="NCBI Taxonomy" id="1940652"/>
    <lineage>
        <taxon>Eukaryota</taxon>
        <taxon>Fungi</taxon>
        <taxon>Dikarya</taxon>
        <taxon>Ascomycota</taxon>
        <taxon>Pezizomycotina</taxon>
        <taxon>Lecanoromycetes</taxon>
        <taxon>OSLEUM clade</taxon>
        <taxon>Ostropomycetidae</taxon>
        <taxon>Ostropales</taxon>
        <taxon>Graphidaceae</taxon>
        <taxon>Gomphilloideae</taxon>
        <taxon>Gomphillus</taxon>
    </lineage>
</organism>
<name>A0A8H3EVM1_9LECA</name>
<evidence type="ECO:0000313" key="3">
    <source>
        <dbReference type="Proteomes" id="UP000664169"/>
    </source>
</evidence>
<accession>A0A8H3EVM1</accession>
<evidence type="ECO:0000313" key="2">
    <source>
        <dbReference type="EMBL" id="CAF9912239.1"/>
    </source>
</evidence>
<dbReference type="InterPro" id="IPR050466">
    <property type="entry name" value="Carboxylest/Gibb_receptor"/>
</dbReference>
<dbReference type="PANTHER" id="PTHR23024">
    <property type="entry name" value="ARYLACETAMIDE DEACETYLASE"/>
    <property type="match status" value="1"/>
</dbReference>
<dbReference type="Pfam" id="PF07859">
    <property type="entry name" value="Abhydrolase_3"/>
    <property type="match status" value="1"/>
</dbReference>
<dbReference type="Gene3D" id="3.40.50.1820">
    <property type="entry name" value="alpha/beta hydrolase"/>
    <property type="match status" value="1"/>
</dbReference>
<dbReference type="InterPro" id="IPR029058">
    <property type="entry name" value="AB_hydrolase_fold"/>
</dbReference>
<sequence length="196" mass="21279">MMEQSDITLNPAAIDTTTVSPQVTAANAQLKQLGAQTQPWWEVGVQRYRDMRRNGEGVWPKPIILDGTPAQVPSRDSGRTIPIRIMRPDAEVKIKSVIMYIHGGGWVLMAEDLYDSLLKQIANGTDSLVVSVGYRLAPENPWPAGSNDCNDVADWLVDNAVKEYGASLQFIGGDVNNPTPFSFSSPLTSPSPPAAT</sequence>
<keyword evidence="3" id="KW-1185">Reference proteome</keyword>
<evidence type="ECO:0000259" key="1">
    <source>
        <dbReference type="Pfam" id="PF07859"/>
    </source>
</evidence>
<comment type="caution">
    <text evidence="2">The sequence shown here is derived from an EMBL/GenBank/DDBJ whole genome shotgun (WGS) entry which is preliminary data.</text>
</comment>
<dbReference type="OrthoDB" id="408631at2759"/>